<evidence type="ECO:0000313" key="4">
    <source>
        <dbReference type="EMBL" id="TCZ74306.1"/>
    </source>
</evidence>
<dbReference type="RefSeq" id="WP_132419877.1">
    <property type="nucleotide sequence ID" value="NZ_SKFG01000027.1"/>
</dbReference>
<sequence>MARVLLVNGGSEGHINPTLGVVQELIRRGEEVVYFIAEQYRDRVEPTGAKVITFDSTKFVEAFLVGGRSPWARVAGLLRTADIIIPTLLEQIKGERFDYIIHDSMFGCGHMVAQILELPAINSCTSFAMQENSFNSLQDYLSRQFPADVNELEQQEFRQLISSMQAKYNVQIGSAYEIFCNPAPLTIVYTSKHFQPDGESFDDSFKFVGPSFVPRSHGQFESDFSGVDTDRLIYISLGTVFNQALDFYKLCFSAFAETKYTVILSVGRQTQIAELGDIPANFIVRGYVPQIEVLQHAKLFITHGGMNSTSEGLYYGVPLIVLPQSADQPAVARRVAEGGAGIHLNQADLTARALKEAAESVLNDASIRKSCIEIGDSFRTAGGSHRAVEEIFAYKRSLGVTD</sequence>
<evidence type="ECO:0000256" key="2">
    <source>
        <dbReference type="ARBA" id="ARBA00022679"/>
    </source>
</evidence>
<dbReference type="InterPro" id="IPR002213">
    <property type="entry name" value="UDP_glucos_trans"/>
</dbReference>
<protein>
    <submittedName>
        <fullName evidence="4">Glycosyl transferase family 1</fullName>
    </submittedName>
</protein>
<evidence type="ECO:0000259" key="3">
    <source>
        <dbReference type="Pfam" id="PF06722"/>
    </source>
</evidence>
<dbReference type="Pfam" id="PF06722">
    <property type="entry name" value="EryCIII-like_C"/>
    <property type="match status" value="1"/>
</dbReference>
<dbReference type="FunFam" id="3.40.50.2000:FF:000072">
    <property type="entry name" value="Glycosyl transferase"/>
    <property type="match status" value="1"/>
</dbReference>
<dbReference type="OrthoDB" id="6620093at2"/>
<keyword evidence="2 4" id="KW-0808">Transferase</keyword>
<dbReference type="GO" id="GO:0016758">
    <property type="term" value="F:hexosyltransferase activity"/>
    <property type="evidence" value="ECO:0007669"/>
    <property type="project" value="InterPro"/>
</dbReference>
<dbReference type="InterPro" id="IPR010610">
    <property type="entry name" value="EryCIII-like_C"/>
</dbReference>
<dbReference type="PANTHER" id="PTHR48050">
    <property type="entry name" value="STEROL 3-BETA-GLUCOSYLTRANSFERASE"/>
    <property type="match status" value="1"/>
</dbReference>
<reference evidence="4 5" key="1">
    <citation type="submission" date="2019-03" db="EMBL/GenBank/DDBJ databases">
        <authorList>
            <person name="Kim M.K.M."/>
        </authorList>
    </citation>
    <scope>NUCLEOTIDE SEQUENCE [LARGE SCALE GENOMIC DNA]</scope>
    <source>
        <strain evidence="4 5">18JY21-1</strain>
    </source>
</reference>
<keyword evidence="5" id="KW-1185">Reference proteome</keyword>
<organism evidence="4 5">
    <name type="scientific">Paenibacillus albiflavus</name>
    <dbReference type="NCBI Taxonomy" id="2545760"/>
    <lineage>
        <taxon>Bacteria</taxon>
        <taxon>Bacillati</taxon>
        <taxon>Bacillota</taxon>
        <taxon>Bacilli</taxon>
        <taxon>Bacillales</taxon>
        <taxon>Paenibacillaceae</taxon>
        <taxon>Paenibacillus</taxon>
    </lineage>
</organism>
<dbReference type="EMBL" id="SKFG01000027">
    <property type="protein sequence ID" value="TCZ74306.1"/>
    <property type="molecule type" value="Genomic_DNA"/>
</dbReference>
<feature type="domain" description="Erythromycin biosynthesis protein CIII-like C-terminal" evidence="3">
    <location>
        <begin position="261"/>
        <end position="375"/>
    </location>
</feature>
<dbReference type="PANTHER" id="PTHR48050:SF13">
    <property type="entry name" value="STEROL 3-BETA-GLUCOSYLTRANSFERASE UGT80A2"/>
    <property type="match status" value="1"/>
</dbReference>
<dbReference type="NCBIfam" id="TIGR01426">
    <property type="entry name" value="MGT"/>
    <property type="match status" value="1"/>
</dbReference>
<dbReference type="InterPro" id="IPR006326">
    <property type="entry name" value="UDPGT_MGT-like"/>
</dbReference>
<gene>
    <name evidence="4" type="ORF">E0485_19765</name>
</gene>
<comment type="similarity">
    <text evidence="1">Belongs to the UDP-glycosyltransferase family.</text>
</comment>
<accession>A0A4R4E424</accession>
<evidence type="ECO:0000313" key="5">
    <source>
        <dbReference type="Proteomes" id="UP000295418"/>
    </source>
</evidence>
<dbReference type="CDD" id="cd03784">
    <property type="entry name" value="GT1_Gtf-like"/>
    <property type="match status" value="1"/>
</dbReference>
<dbReference type="AlphaFoldDB" id="A0A4R4E424"/>
<dbReference type="SUPFAM" id="SSF53756">
    <property type="entry name" value="UDP-Glycosyltransferase/glycogen phosphorylase"/>
    <property type="match status" value="1"/>
</dbReference>
<dbReference type="GO" id="GO:0008194">
    <property type="term" value="F:UDP-glycosyltransferase activity"/>
    <property type="evidence" value="ECO:0007669"/>
    <property type="project" value="InterPro"/>
</dbReference>
<name>A0A4R4E424_9BACL</name>
<evidence type="ECO:0000256" key="1">
    <source>
        <dbReference type="ARBA" id="ARBA00009995"/>
    </source>
</evidence>
<dbReference type="Gene3D" id="3.40.50.2000">
    <property type="entry name" value="Glycogen Phosphorylase B"/>
    <property type="match status" value="2"/>
</dbReference>
<proteinExistence type="inferred from homology"/>
<comment type="caution">
    <text evidence="4">The sequence shown here is derived from an EMBL/GenBank/DDBJ whole genome shotgun (WGS) entry which is preliminary data.</text>
</comment>
<dbReference type="GO" id="GO:0017000">
    <property type="term" value="P:antibiotic biosynthetic process"/>
    <property type="evidence" value="ECO:0007669"/>
    <property type="project" value="UniProtKB-ARBA"/>
</dbReference>
<dbReference type="InterPro" id="IPR050426">
    <property type="entry name" value="Glycosyltransferase_28"/>
</dbReference>
<dbReference type="Proteomes" id="UP000295418">
    <property type="component" value="Unassembled WGS sequence"/>
</dbReference>